<dbReference type="InterPro" id="IPR046341">
    <property type="entry name" value="SET_dom_sf"/>
</dbReference>
<evidence type="ECO:0000256" key="4">
    <source>
        <dbReference type="ARBA" id="ARBA00022679"/>
    </source>
</evidence>
<feature type="domain" description="Post-SET" evidence="7">
    <location>
        <begin position="75"/>
        <end position="91"/>
    </location>
</feature>
<keyword evidence="4" id="KW-0808">Transferase</keyword>
<gene>
    <name evidence="8" type="ORF">CO015_03810</name>
</gene>
<evidence type="ECO:0000256" key="3">
    <source>
        <dbReference type="ARBA" id="ARBA00022603"/>
    </source>
</evidence>
<dbReference type="AlphaFoldDB" id="A0A2M8G6A8"/>
<dbReference type="Gene3D" id="2.170.270.10">
    <property type="entry name" value="SET domain"/>
    <property type="match status" value="1"/>
</dbReference>
<comment type="caution">
    <text evidence="8">The sequence shown here is derived from an EMBL/GenBank/DDBJ whole genome shotgun (WGS) entry which is preliminary data.</text>
</comment>
<keyword evidence="3" id="KW-0489">Methyltransferase</keyword>
<dbReference type="EMBL" id="PFQS01000090">
    <property type="protein sequence ID" value="PJC68487.1"/>
    <property type="molecule type" value="Genomic_DNA"/>
</dbReference>
<organism evidence="8 9">
    <name type="scientific">candidate division WWE3 bacterium CG_4_8_14_3_um_filter_42_11</name>
    <dbReference type="NCBI Taxonomy" id="1975076"/>
    <lineage>
        <taxon>Bacteria</taxon>
        <taxon>Katanobacteria</taxon>
    </lineage>
</organism>
<sequence>DDPSKLTAYQNKYQCDWLKNKFVLMQPPERYINHSCNPNSYVKTIRGIRTLLAMKDIQKGEEITYDYAINGYYESADPCHCGSKKCRQILNCDFFQLPEALQQKYLPYLDNWFVKEFKEKVEELKRGKDRTQALIL</sequence>
<dbReference type="PROSITE" id="PS50868">
    <property type="entry name" value="POST_SET"/>
    <property type="match status" value="1"/>
</dbReference>
<evidence type="ECO:0000256" key="5">
    <source>
        <dbReference type="ARBA" id="ARBA00022691"/>
    </source>
</evidence>
<keyword evidence="5" id="KW-0949">S-adenosyl-L-methionine</keyword>
<feature type="non-terminal residue" evidence="8">
    <location>
        <position position="1"/>
    </location>
</feature>
<evidence type="ECO:0000313" key="8">
    <source>
        <dbReference type="EMBL" id="PJC68487.1"/>
    </source>
</evidence>
<dbReference type="InterPro" id="IPR001214">
    <property type="entry name" value="SET_dom"/>
</dbReference>
<evidence type="ECO:0000259" key="6">
    <source>
        <dbReference type="PROSITE" id="PS50280"/>
    </source>
</evidence>
<accession>A0A2M8G6A8</accession>
<evidence type="ECO:0008006" key="10">
    <source>
        <dbReference type="Google" id="ProtNLM"/>
    </source>
</evidence>
<dbReference type="GO" id="GO:0032259">
    <property type="term" value="P:methylation"/>
    <property type="evidence" value="ECO:0007669"/>
    <property type="project" value="UniProtKB-KW"/>
</dbReference>
<dbReference type="InterPro" id="IPR050777">
    <property type="entry name" value="SET2_Histone-Lys_MeTrsfase"/>
</dbReference>
<keyword evidence="2" id="KW-0158">Chromosome</keyword>
<protein>
    <recommendedName>
        <fullName evidence="10">SET domain-containing protein</fullName>
    </recommendedName>
</protein>
<dbReference type="PANTHER" id="PTHR22884">
    <property type="entry name" value="SET DOMAIN PROTEINS"/>
    <property type="match status" value="1"/>
</dbReference>
<dbReference type="InterPro" id="IPR003616">
    <property type="entry name" value="Post-SET_dom"/>
</dbReference>
<dbReference type="SUPFAM" id="SSF82199">
    <property type="entry name" value="SET domain"/>
    <property type="match status" value="1"/>
</dbReference>
<feature type="domain" description="SET" evidence="6">
    <location>
        <begin position="1"/>
        <end position="68"/>
    </location>
</feature>
<proteinExistence type="predicted"/>
<evidence type="ECO:0000256" key="1">
    <source>
        <dbReference type="ARBA" id="ARBA00004286"/>
    </source>
</evidence>
<dbReference type="GO" id="GO:0005694">
    <property type="term" value="C:chromosome"/>
    <property type="evidence" value="ECO:0007669"/>
    <property type="project" value="UniProtKB-SubCell"/>
</dbReference>
<evidence type="ECO:0000259" key="7">
    <source>
        <dbReference type="PROSITE" id="PS50868"/>
    </source>
</evidence>
<name>A0A2M8G6A8_UNCKA</name>
<dbReference type="Pfam" id="PF00856">
    <property type="entry name" value="SET"/>
    <property type="match status" value="1"/>
</dbReference>
<dbReference type="Proteomes" id="UP000229438">
    <property type="component" value="Unassembled WGS sequence"/>
</dbReference>
<comment type="subcellular location">
    <subcellularLocation>
        <location evidence="1">Chromosome</location>
    </subcellularLocation>
</comment>
<evidence type="ECO:0000256" key="2">
    <source>
        <dbReference type="ARBA" id="ARBA00022454"/>
    </source>
</evidence>
<evidence type="ECO:0000313" key="9">
    <source>
        <dbReference type="Proteomes" id="UP000229438"/>
    </source>
</evidence>
<dbReference type="GO" id="GO:0008168">
    <property type="term" value="F:methyltransferase activity"/>
    <property type="evidence" value="ECO:0007669"/>
    <property type="project" value="UniProtKB-KW"/>
</dbReference>
<dbReference type="PROSITE" id="PS50280">
    <property type="entry name" value="SET"/>
    <property type="match status" value="1"/>
</dbReference>
<reference evidence="9" key="1">
    <citation type="submission" date="2017-09" db="EMBL/GenBank/DDBJ databases">
        <title>Depth-based differentiation of microbial function through sediment-hosted aquifers and enrichment of novel symbionts in the deep terrestrial subsurface.</title>
        <authorList>
            <person name="Probst A.J."/>
            <person name="Ladd B."/>
            <person name="Jarett J.K."/>
            <person name="Geller-Mcgrath D.E."/>
            <person name="Sieber C.M.K."/>
            <person name="Emerson J.B."/>
            <person name="Anantharaman K."/>
            <person name="Thomas B.C."/>
            <person name="Malmstrom R."/>
            <person name="Stieglmeier M."/>
            <person name="Klingl A."/>
            <person name="Woyke T."/>
            <person name="Ryan C.M."/>
            <person name="Banfield J.F."/>
        </authorList>
    </citation>
    <scope>NUCLEOTIDE SEQUENCE [LARGE SCALE GENOMIC DNA]</scope>
</reference>